<evidence type="ECO:0000256" key="3">
    <source>
        <dbReference type="SAM" id="MobiDB-lite"/>
    </source>
</evidence>
<proteinExistence type="predicted"/>
<keyword evidence="2" id="KW-0342">GTP-binding</keyword>
<dbReference type="InterPro" id="IPR027417">
    <property type="entry name" value="P-loop_NTPase"/>
</dbReference>
<keyword evidence="1" id="KW-0547">Nucleotide-binding</keyword>
<dbReference type="PROSITE" id="PS51388">
    <property type="entry name" value="GED"/>
    <property type="match status" value="1"/>
</dbReference>
<accession>S3CTS1</accession>
<dbReference type="STRING" id="1262450.S3CTS1"/>
<dbReference type="OrthoDB" id="415706at2759"/>
<keyword evidence="7" id="KW-1185">Reference proteome</keyword>
<dbReference type="GO" id="GO:0005739">
    <property type="term" value="C:mitochondrion"/>
    <property type="evidence" value="ECO:0007669"/>
    <property type="project" value="TreeGrafter"/>
</dbReference>
<evidence type="ECO:0000313" key="7">
    <source>
        <dbReference type="Proteomes" id="UP000016923"/>
    </source>
</evidence>
<dbReference type="PRINTS" id="PR00195">
    <property type="entry name" value="DYNAMIN"/>
</dbReference>
<dbReference type="GO" id="GO:0000266">
    <property type="term" value="P:mitochondrial fission"/>
    <property type="evidence" value="ECO:0007669"/>
    <property type="project" value="TreeGrafter"/>
</dbReference>
<feature type="compositionally biased region" description="Polar residues" evidence="3">
    <location>
        <begin position="315"/>
        <end position="326"/>
    </location>
</feature>
<dbReference type="GO" id="GO:0048312">
    <property type="term" value="P:intracellular distribution of mitochondria"/>
    <property type="evidence" value="ECO:0007669"/>
    <property type="project" value="TreeGrafter"/>
</dbReference>
<dbReference type="AlphaFoldDB" id="S3CTS1"/>
<dbReference type="Proteomes" id="UP000016923">
    <property type="component" value="Unassembled WGS sequence"/>
</dbReference>
<dbReference type="VEuPathDB" id="FungiDB:F503_04943"/>
<dbReference type="Pfam" id="PF01031">
    <property type="entry name" value="Dynamin_M"/>
    <property type="match status" value="1"/>
</dbReference>
<dbReference type="HOGENOM" id="CLU_008964_7_2_1"/>
<gene>
    <name evidence="6" type="ORF">F503_04943</name>
</gene>
<dbReference type="Pfam" id="PF02212">
    <property type="entry name" value="GED"/>
    <property type="match status" value="1"/>
</dbReference>
<dbReference type="SMART" id="SM00053">
    <property type="entry name" value="DYNc"/>
    <property type="match status" value="1"/>
</dbReference>
<dbReference type="EMBL" id="KE148163">
    <property type="protein sequence ID" value="EPE04095.1"/>
    <property type="molecule type" value="Genomic_DNA"/>
</dbReference>
<dbReference type="InterPro" id="IPR030381">
    <property type="entry name" value="G_DYNAMIN_dom"/>
</dbReference>
<feature type="domain" description="GED" evidence="4">
    <location>
        <begin position="558"/>
        <end position="646"/>
    </location>
</feature>
<feature type="domain" description="Dynamin-type G" evidence="5">
    <location>
        <begin position="1"/>
        <end position="199"/>
    </location>
</feature>
<name>S3CTS1_OPHP1</name>
<dbReference type="GO" id="GO:0005525">
    <property type="term" value="F:GTP binding"/>
    <property type="evidence" value="ECO:0007669"/>
    <property type="project" value="InterPro"/>
</dbReference>
<dbReference type="Gene3D" id="1.20.120.1240">
    <property type="entry name" value="Dynamin, middle domain"/>
    <property type="match status" value="1"/>
</dbReference>
<dbReference type="InterPro" id="IPR020850">
    <property type="entry name" value="GED_dom"/>
</dbReference>
<dbReference type="PANTHER" id="PTHR11566">
    <property type="entry name" value="DYNAMIN"/>
    <property type="match status" value="1"/>
</dbReference>
<dbReference type="GO" id="GO:0016559">
    <property type="term" value="P:peroxisome fission"/>
    <property type="evidence" value="ECO:0007669"/>
    <property type="project" value="TreeGrafter"/>
</dbReference>
<dbReference type="PANTHER" id="PTHR11566:SF215">
    <property type="entry name" value="DYNAMIN GTPASE"/>
    <property type="match status" value="1"/>
</dbReference>
<protein>
    <submittedName>
        <fullName evidence="6">Interferon-induced gtp-binding protein mx1</fullName>
    </submittedName>
</protein>
<dbReference type="GO" id="GO:0005874">
    <property type="term" value="C:microtubule"/>
    <property type="evidence" value="ECO:0007669"/>
    <property type="project" value="TreeGrafter"/>
</dbReference>
<dbReference type="SUPFAM" id="SSF52540">
    <property type="entry name" value="P-loop containing nucleoside triphosphate hydrolases"/>
    <property type="match status" value="1"/>
</dbReference>
<evidence type="ECO:0000259" key="5">
    <source>
        <dbReference type="PROSITE" id="PS51718"/>
    </source>
</evidence>
<sequence length="646" mass="72653">MGIRKENDLWNTGSSAFSEDILCIDIQGPEEVHLTLIDVPGIFRIPTPGLTTESDIQLVRNMVKRYMANTRTIILTVIPCNVDIASQEILKLAAEADPEGVRTMGVLTKPDLLQEAATKKPVLELVEGQRNPLKLGYCVIANRGADDVTSTEDARVAAEHALFQSPPWTTCANTAAFGTDSLRERLRNLLMEISQRELPNVRAEITAKRRACTERLMALGTPRADDISQRQHLVRLASAMQDVTRNALSAHYSSHNGLFEKRPELRLITKIVQLNESFSDTFWKRGHIQHFREKWSMDGEFMLNKSKKPGVAASTPGSVPSNANENSSDDGENELCKCKEGQCFCGFGDESSDEAELDWHLSVPSKYSELDEIIVTRYRCPRPMPGPLKALIQDMYFSGRGPELGTFNGTVLSSVFRKVSTKWEPLVLDHVSKAIAIVHNYFYQMLTELCPDKNVLDQLWDMVLRDELCSRYQKAMAHARSLLEIERNGLPVTLNHYFNSSLQKARQERQVTKLKEHGEKVAIFSDKAAKYIPSSDEHVSLQTLKDLSIDMDNSEHICDDILDTVESYYKVSRKRIVDVVCQHVVYHMLLVGPDSPLSVLSPESVLKLSKDQLAAIAGEDAVTRSQREMLRRQVESLEEAVKILRS</sequence>
<dbReference type="CDD" id="cd08771">
    <property type="entry name" value="DLP_1"/>
    <property type="match status" value="1"/>
</dbReference>
<evidence type="ECO:0000259" key="4">
    <source>
        <dbReference type="PROSITE" id="PS51388"/>
    </source>
</evidence>
<dbReference type="Gene3D" id="3.40.50.300">
    <property type="entry name" value="P-loop containing nucleotide triphosphate hydrolases"/>
    <property type="match status" value="1"/>
</dbReference>
<dbReference type="InterPro" id="IPR045063">
    <property type="entry name" value="Dynamin_N"/>
</dbReference>
<reference evidence="6 7" key="1">
    <citation type="journal article" date="2013" name="BMC Genomics">
        <title>The genome and transcriptome of the pine saprophyte Ophiostoma piceae, and a comparison with the bark beetle-associated pine pathogen Grosmannia clavigera.</title>
        <authorList>
            <person name="Haridas S."/>
            <person name="Wang Y."/>
            <person name="Lim L."/>
            <person name="Massoumi Alamouti S."/>
            <person name="Jackman S."/>
            <person name="Docking R."/>
            <person name="Robertson G."/>
            <person name="Birol I."/>
            <person name="Bohlmann J."/>
            <person name="Breuil C."/>
        </authorList>
    </citation>
    <scope>NUCLEOTIDE SEQUENCE [LARGE SCALE GENOMIC DNA]</scope>
    <source>
        <strain evidence="6 7">UAMH 11346</strain>
    </source>
</reference>
<dbReference type="Pfam" id="PF00350">
    <property type="entry name" value="Dynamin_N"/>
    <property type="match status" value="1"/>
</dbReference>
<organism evidence="6 7">
    <name type="scientific">Ophiostoma piceae (strain UAMH 11346)</name>
    <name type="common">Sap stain fungus</name>
    <dbReference type="NCBI Taxonomy" id="1262450"/>
    <lineage>
        <taxon>Eukaryota</taxon>
        <taxon>Fungi</taxon>
        <taxon>Dikarya</taxon>
        <taxon>Ascomycota</taxon>
        <taxon>Pezizomycotina</taxon>
        <taxon>Sordariomycetes</taxon>
        <taxon>Sordariomycetidae</taxon>
        <taxon>Ophiostomatales</taxon>
        <taxon>Ophiostomataceae</taxon>
        <taxon>Ophiostoma</taxon>
    </lineage>
</organism>
<feature type="region of interest" description="Disordered" evidence="3">
    <location>
        <begin position="307"/>
        <end position="332"/>
    </location>
</feature>
<dbReference type="GO" id="GO:0008017">
    <property type="term" value="F:microtubule binding"/>
    <property type="evidence" value="ECO:0007669"/>
    <property type="project" value="TreeGrafter"/>
</dbReference>
<evidence type="ECO:0000256" key="2">
    <source>
        <dbReference type="ARBA" id="ARBA00023134"/>
    </source>
</evidence>
<dbReference type="GO" id="GO:0016020">
    <property type="term" value="C:membrane"/>
    <property type="evidence" value="ECO:0007669"/>
    <property type="project" value="TreeGrafter"/>
</dbReference>
<dbReference type="InterPro" id="IPR022812">
    <property type="entry name" value="Dynamin"/>
</dbReference>
<dbReference type="OMA" id="ERYGHEY"/>
<dbReference type="GO" id="GO:0003924">
    <property type="term" value="F:GTPase activity"/>
    <property type="evidence" value="ECO:0007669"/>
    <property type="project" value="InterPro"/>
</dbReference>
<dbReference type="GO" id="GO:0006897">
    <property type="term" value="P:endocytosis"/>
    <property type="evidence" value="ECO:0007669"/>
    <property type="project" value="TreeGrafter"/>
</dbReference>
<evidence type="ECO:0000256" key="1">
    <source>
        <dbReference type="ARBA" id="ARBA00022741"/>
    </source>
</evidence>
<dbReference type="InterPro" id="IPR000375">
    <property type="entry name" value="Dynamin_stalk"/>
</dbReference>
<dbReference type="InterPro" id="IPR003130">
    <property type="entry name" value="GED"/>
</dbReference>
<dbReference type="InterPro" id="IPR001401">
    <property type="entry name" value="Dynamin_GTPase"/>
</dbReference>
<dbReference type="eggNOG" id="KOG0446">
    <property type="taxonomic scope" value="Eukaryota"/>
</dbReference>
<evidence type="ECO:0000313" key="6">
    <source>
        <dbReference type="EMBL" id="EPE04095.1"/>
    </source>
</evidence>
<dbReference type="PROSITE" id="PS51718">
    <property type="entry name" value="G_DYNAMIN_2"/>
    <property type="match status" value="1"/>
</dbReference>